<evidence type="ECO:0000256" key="4">
    <source>
        <dbReference type="ARBA" id="ARBA00023137"/>
    </source>
</evidence>
<feature type="compositionally biased region" description="Polar residues" evidence="5">
    <location>
        <begin position="298"/>
        <end position="313"/>
    </location>
</feature>
<organism evidence="7 8">
    <name type="scientific">Coprinopsis cinerea (strain Okayama-7 / 130 / ATCC MYA-4618 / FGSC 9003)</name>
    <name type="common">Inky cap fungus</name>
    <name type="synonym">Hormographiella aspergillata</name>
    <dbReference type="NCBI Taxonomy" id="240176"/>
    <lineage>
        <taxon>Eukaryota</taxon>
        <taxon>Fungi</taxon>
        <taxon>Dikarya</taxon>
        <taxon>Basidiomycota</taxon>
        <taxon>Agaricomycotina</taxon>
        <taxon>Agaricomycetes</taxon>
        <taxon>Agaricomycetidae</taxon>
        <taxon>Agaricales</taxon>
        <taxon>Agaricineae</taxon>
        <taxon>Psathyrellaceae</taxon>
        <taxon>Coprinopsis</taxon>
    </lineage>
</organism>
<name>A8NBC4_COPC7</name>
<evidence type="ECO:0000256" key="1">
    <source>
        <dbReference type="ARBA" id="ARBA00011902"/>
    </source>
</evidence>
<keyword evidence="6" id="KW-0812">Transmembrane</keyword>
<dbReference type="STRING" id="240176.A8NBC4"/>
<protein>
    <recommendedName>
        <fullName evidence="1">receptor protein-tyrosine kinase</fullName>
        <ecNumber evidence="1">2.7.10.1</ecNumber>
    </recommendedName>
</protein>
<proteinExistence type="predicted"/>
<reference evidence="7 8" key="1">
    <citation type="journal article" date="2010" name="Proc. Natl. Acad. Sci. U.S.A.">
        <title>Insights into evolution of multicellular fungi from the assembled chromosomes of the mushroom Coprinopsis cinerea (Coprinus cinereus).</title>
        <authorList>
            <person name="Stajich J.E."/>
            <person name="Wilke S.K."/>
            <person name="Ahren D."/>
            <person name="Au C.H."/>
            <person name="Birren B.W."/>
            <person name="Borodovsky M."/>
            <person name="Burns C."/>
            <person name="Canback B."/>
            <person name="Casselton L.A."/>
            <person name="Cheng C.K."/>
            <person name="Deng J."/>
            <person name="Dietrich F.S."/>
            <person name="Fargo D.C."/>
            <person name="Farman M.L."/>
            <person name="Gathman A.C."/>
            <person name="Goldberg J."/>
            <person name="Guigo R."/>
            <person name="Hoegger P.J."/>
            <person name="Hooker J.B."/>
            <person name="Huggins A."/>
            <person name="James T.Y."/>
            <person name="Kamada T."/>
            <person name="Kilaru S."/>
            <person name="Kodira C."/>
            <person name="Kues U."/>
            <person name="Kupfer D."/>
            <person name="Kwan H.S."/>
            <person name="Lomsadze A."/>
            <person name="Li W."/>
            <person name="Lilly W.W."/>
            <person name="Ma L.J."/>
            <person name="Mackey A.J."/>
            <person name="Manning G."/>
            <person name="Martin F."/>
            <person name="Muraguchi H."/>
            <person name="Natvig D.O."/>
            <person name="Palmerini H."/>
            <person name="Ramesh M.A."/>
            <person name="Rehmeyer C.J."/>
            <person name="Roe B.A."/>
            <person name="Shenoy N."/>
            <person name="Stanke M."/>
            <person name="Ter-Hovhannisyan V."/>
            <person name="Tunlid A."/>
            <person name="Velagapudi R."/>
            <person name="Vision T.J."/>
            <person name="Zeng Q."/>
            <person name="Zolan M.E."/>
            <person name="Pukkila P.J."/>
        </authorList>
    </citation>
    <scope>NUCLEOTIDE SEQUENCE [LARGE SCALE GENOMIC DNA]</scope>
    <source>
        <strain evidence="8">Okayama-7 / 130 / ATCC MYA-4618 / FGSC 9003</strain>
    </source>
</reference>
<feature type="region of interest" description="Disordered" evidence="5">
    <location>
        <begin position="373"/>
        <end position="416"/>
    </location>
</feature>
<feature type="region of interest" description="Disordered" evidence="5">
    <location>
        <begin position="238"/>
        <end position="313"/>
    </location>
</feature>
<sequence length="416" mass="43622">MEIPFDEGARSVTFNLKYPEHSQFVAVVSDASGFGTGGTSVPARVGESDDDSCYDPNVGSQVDFAIDFEPRNQITQCGVTRIFWPRKDQVQGPTQFYGVIPGGQSFEIPQGEVTDEIGFGTGFDWRANVRVGTTLMIVGGDSRRTGNGGSGTFLVANPPEPDDSCLDANSPSSTPGTPAGGTYPTGTGGNSGDSTDNVDGGGSNVGAIVGGVVGGLVVLVSLVLIIFFYRRRRKVRSRQREKPVDLLNEGEDDEEGDGGNQRESRNDLPQFYRPEPFTVPDPTLASTYGDGDDRGSTRPLSGTATSFYTRSATPDGSVALGYGVGAGAPSSIGTGRKGQPPRAMRPVNIIQHDDAGPSVPYLPKEDEEAETIELPPAYTAIRSEHSIPAPQSTNGTSPATPPAASSSNPPPPPPPQ</sequence>
<dbReference type="EMBL" id="AACS02000009">
    <property type="protein sequence ID" value="EAU89678.1"/>
    <property type="molecule type" value="Genomic_DNA"/>
</dbReference>
<evidence type="ECO:0000313" key="7">
    <source>
        <dbReference type="EMBL" id="EAU89678.1"/>
    </source>
</evidence>
<evidence type="ECO:0000256" key="2">
    <source>
        <dbReference type="ARBA" id="ARBA00022679"/>
    </source>
</evidence>
<dbReference type="RefSeq" id="XP_001832123.1">
    <property type="nucleotide sequence ID" value="XM_001832071.2"/>
</dbReference>
<comment type="caution">
    <text evidence="7">The sequence shown here is derived from an EMBL/GenBank/DDBJ whole genome shotgun (WGS) entry which is preliminary data.</text>
</comment>
<dbReference type="EC" id="2.7.10.1" evidence="1"/>
<dbReference type="OrthoDB" id="3267813at2759"/>
<keyword evidence="8" id="KW-1185">Reference proteome</keyword>
<feature type="compositionally biased region" description="Low complexity" evidence="5">
    <location>
        <begin position="392"/>
        <end position="407"/>
    </location>
</feature>
<dbReference type="GO" id="GO:0004714">
    <property type="term" value="F:transmembrane receptor protein tyrosine kinase activity"/>
    <property type="evidence" value="ECO:0007669"/>
    <property type="project" value="UniProtKB-EC"/>
</dbReference>
<dbReference type="Gene3D" id="6.10.250.2930">
    <property type="match status" value="1"/>
</dbReference>
<evidence type="ECO:0000313" key="8">
    <source>
        <dbReference type="Proteomes" id="UP000001861"/>
    </source>
</evidence>
<keyword evidence="2" id="KW-0808">Transferase</keyword>
<keyword evidence="4" id="KW-0829">Tyrosine-protein kinase</keyword>
<keyword evidence="6" id="KW-0472">Membrane</keyword>
<feature type="compositionally biased region" description="Low complexity" evidence="5">
    <location>
        <begin position="170"/>
        <end position="185"/>
    </location>
</feature>
<dbReference type="eggNOG" id="ENOG502SKDC">
    <property type="taxonomic scope" value="Eukaryota"/>
</dbReference>
<feature type="compositionally biased region" description="Acidic residues" evidence="5">
    <location>
        <begin position="248"/>
        <end position="257"/>
    </location>
</feature>
<evidence type="ECO:0000256" key="6">
    <source>
        <dbReference type="SAM" id="Phobius"/>
    </source>
</evidence>
<dbReference type="KEGG" id="cci:CC1G_10705"/>
<evidence type="ECO:0000256" key="3">
    <source>
        <dbReference type="ARBA" id="ARBA00022777"/>
    </source>
</evidence>
<keyword evidence="3" id="KW-0418">Kinase</keyword>
<keyword evidence="6" id="KW-1133">Transmembrane helix</keyword>
<dbReference type="VEuPathDB" id="FungiDB:CC1G_10705"/>
<dbReference type="InParanoid" id="A8NBC4"/>
<dbReference type="AlphaFoldDB" id="A8NBC4"/>
<feature type="region of interest" description="Disordered" evidence="5">
    <location>
        <begin position="139"/>
        <end position="198"/>
    </location>
</feature>
<dbReference type="OMA" id="NIVQHED"/>
<evidence type="ECO:0000256" key="5">
    <source>
        <dbReference type="SAM" id="MobiDB-lite"/>
    </source>
</evidence>
<dbReference type="InterPro" id="IPR044912">
    <property type="entry name" value="Egfr_JX_dom"/>
</dbReference>
<gene>
    <name evidence="7" type="ORF">CC1G_10705</name>
</gene>
<accession>A8NBC4</accession>
<dbReference type="GeneID" id="6008608"/>
<dbReference type="Proteomes" id="UP000001861">
    <property type="component" value="Unassembled WGS sequence"/>
</dbReference>
<feature type="transmembrane region" description="Helical" evidence="6">
    <location>
        <begin position="205"/>
        <end position="229"/>
    </location>
</feature>